<evidence type="ECO:0000256" key="2">
    <source>
        <dbReference type="SAM" id="SignalP"/>
    </source>
</evidence>
<dbReference type="InterPro" id="IPR006311">
    <property type="entry name" value="TAT_signal"/>
</dbReference>
<gene>
    <name evidence="5" type="ORF">FPZ12_037200</name>
</gene>
<protein>
    <submittedName>
        <fullName evidence="5">Multicopper oxidase domain-containing protein</fullName>
    </submittedName>
</protein>
<evidence type="ECO:0000313" key="6">
    <source>
        <dbReference type="Proteomes" id="UP000319769"/>
    </source>
</evidence>
<dbReference type="Gene3D" id="2.60.40.420">
    <property type="entry name" value="Cupredoxins - blue copper proteins"/>
    <property type="match status" value="3"/>
</dbReference>
<dbReference type="PANTHER" id="PTHR48267:SF1">
    <property type="entry name" value="BILIRUBIN OXIDASE"/>
    <property type="match status" value="1"/>
</dbReference>
<dbReference type="SUPFAM" id="SSF49503">
    <property type="entry name" value="Cupredoxins"/>
    <property type="match status" value="3"/>
</dbReference>
<feature type="domain" description="Plastocyanin-like" evidence="3">
    <location>
        <begin position="455"/>
        <end position="601"/>
    </location>
</feature>
<accession>A0A5N0UP73</accession>
<evidence type="ECO:0000256" key="1">
    <source>
        <dbReference type="ARBA" id="ARBA00010609"/>
    </source>
</evidence>
<dbReference type="AlphaFoldDB" id="A0A5N0UP73"/>
<proteinExistence type="inferred from homology"/>
<reference evidence="5" key="1">
    <citation type="submission" date="2019-09" db="EMBL/GenBank/DDBJ databases">
        <authorList>
            <person name="Teo W.F.A."/>
            <person name="Duangmal K."/>
        </authorList>
    </citation>
    <scope>NUCLEOTIDE SEQUENCE [LARGE SCALE GENOMIC DNA]</scope>
    <source>
        <strain evidence="5">K81G1</strain>
    </source>
</reference>
<dbReference type="PANTHER" id="PTHR48267">
    <property type="entry name" value="CUPREDOXIN SUPERFAMILY PROTEIN"/>
    <property type="match status" value="1"/>
</dbReference>
<dbReference type="OrthoDB" id="345021at2"/>
<dbReference type="GO" id="GO:0005507">
    <property type="term" value="F:copper ion binding"/>
    <property type="evidence" value="ECO:0007669"/>
    <property type="project" value="InterPro"/>
</dbReference>
<feature type="chain" id="PRO_5038362410" evidence="2">
    <location>
        <begin position="26"/>
        <end position="604"/>
    </location>
</feature>
<feature type="signal peptide" evidence="2">
    <location>
        <begin position="1"/>
        <end position="25"/>
    </location>
</feature>
<dbReference type="Pfam" id="PF07731">
    <property type="entry name" value="Cu-oxidase_2"/>
    <property type="match status" value="1"/>
</dbReference>
<evidence type="ECO:0000259" key="3">
    <source>
        <dbReference type="Pfam" id="PF07731"/>
    </source>
</evidence>
<dbReference type="PROSITE" id="PS51318">
    <property type="entry name" value="TAT"/>
    <property type="match status" value="1"/>
</dbReference>
<comment type="caution">
    <text evidence="5">The sequence shown here is derived from an EMBL/GenBank/DDBJ whole genome shotgun (WGS) entry which is preliminary data.</text>
</comment>
<evidence type="ECO:0000313" key="5">
    <source>
        <dbReference type="EMBL" id="KAA9152326.1"/>
    </source>
</evidence>
<dbReference type="InterPro" id="IPR011706">
    <property type="entry name" value="Cu-oxidase_C"/>
</dbReference>
<dbReference type="CDD" id="cd13891">
    <property type="entry name" value="CuRO_3_CotA_like"/>
    <property type="match status" value="1"/>
</dbReference>
<name>A0A5N0UP73_9PSEU</name>
<dbReference type="InterPro" id="IPR011707">
    <property type="entry name" value="Cu-oxidase-like_N"/>
</dbReference>
<comment type="similarity">
    <text evidence="1">Belongs to the multicopper oxidase family.</text>
</comment>
<dbReference type="GO" id="GO:0016491">
    <property type="term" value="F:oxidoreductase activity"/>
    <property type="evidence" value="ECO:0007669"/>
    <property type="project" value="InterPro"/>
</dbReference>
<keyword evidence="2" id="KW-0732">Signal</keyword>
<dbReference type="InterPro" id="IPR008972">
    <property type="entry name" value="Cupredoxin"/>
</dbReference>
<dbReference type="EMBL" id="VMNW02000089">
    <property type="protein sequence ID" value="KAA9152326.1"/>
    <property type="molecule type" value="Genomic_DNA"/>
</dbReference>
<dbReference type="CDD" id="cd13844">
    <property type="entry name" value="CuRO_1_BOD_CotA_like"/>
    <property type="match status" value="1"/>
</dbReference>
<evidence type="ECO:0000259" key="4">
    <source>
        <dbReference type="Pfam" id="PF07732"/>
    </source>
</evidence>
<organism evidence="5 6">
    <name type="scientific">Amycolatopsis acidicola</name>
    <dbReference type="NCBI Taxonomy" id="2596893"/>
    <lineage>
        <taxon>Bacteria</taxon>
        <taxon>Bacillati</taxon>
        <taxon>Actinomycetota</taxon>
        <taxon>Actinomycetes</taxon>
        <taxon>Pseudonocardiales</taxon>
        <taxon>Pseudonocardiaceae</taxon>
        <taxon>Amycolatopsis</taxon>
    </lineage>
</organism>
<sequence length="604" mass="65703">MNRRTILRTAAAAVPLAGASQLPTAAAVPLAGASRQPTAAAGPSAAASRFPTAAPLTGASRPPNLSPLIFHSPPVRPFADAMPRLPLRTGDSFTLDAAAGTHRFHSELDPSPAFGYGGVDYLGPVLEAQSGTETTLTYRNRLARHVFAKDVDTTLDGASEADRTSPRSVLHLHGGVTQPRYDGHPDLTIRPGEDFVHRFGGNQEAAALWYHDHAMGITRLNVYAGLASTYLVRDRWDTGRPGNPLGLPSGEYEIPLVLQEKIFTADGAQSVRSTPIVPRGSWEGGAVGDTGLVNGVVWPELEVARGLYRFRLLNAASYSVANLFFSNGMRFWVIGTDGGLLDAPVATTSVRVAPAERVDLLVDFDLLRPGETVVLRNNEPVPGQAAILGEVTMPYFCRFRATAARGFSDAVPSTLRGGIGQPPRLPPIGKPRRVRNLTISQPVEPRLPPAMMSLNNLMFASEDIELPRQGTTELWNLIDVTPDPHPIHLHLVNFRVLGRQPIDTGAYTRRYPQPEVGKKWNPPADEFVTGPLTPPEAWEAGWKDTVRTDGNTVTRIVVRFPSAGELGFDPDESFGEDLRGYVWHCHLLDHEDHDMMLRYRTVNA</sequence>
<dbReference type="InterPro" id="IPR045087">
    <property type="entry name" value="Cu-oxidase_fam"/>
</dbReference>
<keyword evidence="6" id="KW-1185">Reference proteome</keyword>
<feature type="domain" description="Plastocyanin-like" evidence="4">
    <location>
        <begin position="168"/>
        <end position="235"/>
    </location>
</feature>
<dbReference type="Pfam" id="PF07732">
    <property type="entry name" value="Cu-oxidase_3"/>
    <property type="match status" value="1"/>
</dbReference>
<dbReference type="Proteomes" id="UP000319769">
    <property type="component" value="Unassembled WGS sequence"/>
</dbReference>